<name>A0A4S2CCQ5_9BACE</name>
<dbReference type="PROSITE" id="PS51257">
    <property type="entry name" value="PROKAR_LIPOPROTEIN"/>
    <property type="match status" value="1"/>
</dbReference>
<dbReference type="EMBL" id="SRYX01000133">
    <property type="protein sequence ID" value="TGY24844.1"/>
    <property type="molecule type" value="Genomic_DNA"/>
</dbReference>
<feature type="transmembrane region" description="Helical" evidence="1">
    <location>
        <begin position="6"/>
        <end position="26"/>
    </location>
</feature>
<organism evidence="2 3">
    <name type="scientific">Bacteroides caecimuris</name>
    <dbReference type="NCBI Taxonomy" id="1796613"/>
    <lineage>
        <taxon>Bacteria</taxon>
        <taxon>Pseudomonadati</taxon>
        <taxon>Bacteroidota</taxon>
        <taxon>Bacteroidia</taxon>
        <taxon>Bacteroidales</taxon>
        <taxon>Bacteroidaceae</taxon>
        <taxon>Bacteroides</taxon>
    </lineage>
</organism>
<keyword evidence="1" id="KW-0812">Transmembrane</keyword>
<comment type="caution">
    <text evidence="2">The sequence shown here is derived from an EMBL/GenBank/DDBJ whole genome shotgun (WGS) entry which is preliminary data.</text>
</comment>
<sequence>MRKYNLLLIIMSYLKIFFLMLCMTLVSCTGQKTRKENDNNDKVGIEVGEIKFPPQNVLQLKSYYLSSSVHVDSTDYLIGYNYRSHSLDYMNIKSRSVTQIVLPGDGPDAIVRLSGIYVQSLDSVWISDESERVFMVDSVGMIKRTIDLKKYLEDQEQLLINTNYAMFTSHLFYNSSRRSLMFLVKNIASDTFLVKEVFIDKDGKMATYQLSSSKVVPDMSKGYAYINFPNVNFVGEDIVYNYPVESSIYVLNIRTNERKYILADSHYTSNIIKKCTTVGDYATLEKHWLENPHFYDVMYLPKYKIYARLHADKVDFDEKKGMEKLINERDLYLMLFDENMEKICEVKLSNYRYSPFTGWNATYSGLALFVDNFLDEKNNTDDLTIDIISPK</sequence>
<evidence type="ECO:0008006" key="4">
    <source>
        <dbReference type="Google" id="ProtNLM"/>
    </source>
</evidence>
<dbReference type="Proteomes" id="UP000309566">
    <property type="component" value="Unassembled WGS sequence"/>
</dbReference>
<protein>
    <recommendedName>
        <fullName evidence="4">DUF4221 domain-containing protein</fullName>
    </recommendedName>
</protein>
<proteinExistence type="predicted"/>
<evidence type="ECO:0000313" key="3">
    <source>
        <dbReference type="Proteomes" id="UP000309566"/>
    </source>
</evidence>
<evidence type="ECO:0000256" key="1">
    <source>
        <dbReference type="SAM" id="Phobius"/>
    </source>
</evidence>
<accession>A0A4S2CCQ5</accession>
<gene>
    <name evidence="2" type="ORF">E5353_18115</name>
</gene>
<evidence type="ECO:0000313" key="2">
    <source>
        <dbReference type="EMBL" id="TGY24844.1"/>
    </source>
</evidence>
<dbReference type="AlphaFoldDB" id="A0A4S2CCQ5"/>
<keyword evidence="1" id="KW-1133">Transmembrane helix</keyword>
<keyword evidence="1" id="KW-0472">Membrane</keyword>
<reference evidence="2 3" key="1">
    <citation type="submission" date="2019-04" db="EMBL/GenBank/DDBJ databases">
        <title>Microbes associate with the intestines of laboratory mice.</title>
        <authorList>
            <person name="Navarre W."/>
            <person name="Wong E."/>
            <person name="Huang K."/>
            <person name="Tropini C."/>
            <person name="Ng K."/>
            <person name="Yu B."/>
        </authorList>
    </citation>
    <scope>NUCLEOTIDE SEQUENCE [LARGE SCALE GENOMIC DNA]</scope>
    <source>
        <strain evidence="2 3">NM63_1-25</strain>
    </source>
</reference>